<keyword evidence="2" id="KW-1185">Reference proteome</keyword>
<protein>
    <submittedName>
        <fullName evidence="1">Uncharacterized protein</fullName>
    </submittedName>
</protein>
<sequence length="260" mass="29452">MIGGNAVSAFLLAASLPWGFSSPAHHSQPRLDLAARARFLHHKVFTFSNNTIPVGLYATDKGADPKSVSVKHGYLLLTVPGTDTTCYKKYKSEVITTVDNIFYASVRTVAILTETPGVCNGMFFYKSDSQETDIEWLSDRNNRSDNGTHHIWFTNQDNNGDGKATTFKVKPPRNPTREEHEYRIDWTEEGVEWFIDGVMKAKSSKDVPNMPGYWLWNNWYNGNINWSAGPPASKAVLRIRSIDMYYNTTWVDRGKTDKLM</sequence>
<proteinExistence type="predicted"/>
<name>A0ACA9U3C6_BIOOC</name>
<gene>
    <name evidence="1" type="ORF">CRV2_00012978</name>
</gene>
<reference evidence="1" key="2">
    <citation type="submission" date="2021-10" db="EMBL/GenBank/DDBJ databases">
        <authorList>
            <person name="Piombo E."/>
        </authorList>
    </citation>
    <scope>NUCLEOTIDE SEQUENCE</scope>
</reference>
<dbReference type="EMBL" id="CADEHS020000012">
    <property type="protein sequence ID" value="CAG9947800.1"/>
    <property type="molecule type" value="Genomic_DNA"/>
</dbReference>
<evidence type="ECO:0000313" key="1">
    <source>
        <dbReference type="EMBL" id="CAG9947800.1"/>
    </source>
</evidence>
<dbReference type="Proteomes" id="UP000836387">
    <property type="component" value="Unassembled WGS sequence"/>
</dbReference>
<reference evidence="1" key="1">
    <citation type="submission" date="2020-04" db="EMBL/GenBank/DDBJ databases">
        <authorList>
            <person name="Broberg M."/>
        </authorList>
    </citation>
    <scope>NUCLEOTIDE SEQUENCE</scope>
</reference>
<accession>A0ACA9U3C6</accession>
<comment type="caution">
    <text evidence="1">The sequence shown here is derived from an EMBL/GenBank/DDBJ whole genome shotgun (WGS) entry which is preliminary data.</text>
</comment>
<organism evidence="1 2">
    <name type="scientific">Clonostachys rosea f. rosea IK726</name>
    <dbReference type="NCBI Taxonomy" id="1349383"/>
    <lineage>
        <taxon>Eukaryota</taxon>
        <taxon>Fungi</taxon>
        <taxon>Dikarya</taxon>
        <taxon>Ascomycota</taxon>
        <taxon>Pezizomycotina</taxon>
        <taxon>Sordariomycetes</taxon>
        <taxon>Hypocreomycetidae</taxon>
        <taxon>Hypocreales</taxon>
        <taxon>Bionectriaceae</taxon>
        <taxon>Clonostachys</taxon>
    </lineage>
</organism>
<evidence type="ECO:0000313" key="2">
    <source>
        <dbReference type="Proteomes" id="UP000836387"/>
    </source>
</evidence>